<dbReference type="EMBL" id="CP003600">
    <property type="protein sequence ID" value="AFY95537.1"/>
    <property type="molecule type" value="Genomic_DNA"/>
</dbReference>
<feature type="domain" description="AB hydrolase-1" evidence="1">
    <location>
        <begin position="41"/>
        <end position="259"/>
    </location>
</feature>
<dbReference type="Proteomes" id="UP000010366">
    <property type="component" value="Chromosome"/>
</dbReference>
<dbReference type="SUPFAM" id="SSF53474">
    <property type="entry name" value="alpha/beta-Hydrolases"/>
    <property type="match status" value="1"/>
</dbReference>
<dbReference type="Pfam" id="PF12697">
    <property type="entry name" value="Abhydrolase_6"/>
    <property type="match status" value="1"/>
</dbReference>
<dbReference type="GO" id="GO:0016746">
    <property type="term" value="F:acyltransferase activity"/>
    <property type="evidence" value="ECO:0007669"/>
    <property type="project" value="UniProtKB-KW"/>
</dbReference>
<dbReference type="HOGENOM" id="CLU_020336_17_0_3"/>
<dbReference type="PANTHER" id="PTHR47914:SF1">
    <property type="entry name" value="ALPHA_BETA-HYDROLASES SUPERFAMILY PROTEIN"/>
    <property type="match status" value="1"/>
</dbReference>
<dbReference type="GO" id="GO:0016787">
    <property type="term" value="F:hydrolase activity"/>
    <property type="evidence" value="ECO:0007669"/>
    <property type="project" value="UniProtKB-KW"/>
</dbReference>
<dbReference type="PANTHER" id="PTHR47914">
    <property type="entry name" value="ALPHA/BETA-HYDROLASES SUPERFAMILY PROTEIN"/>
    <property type="match status" value="1"/>
</dbReference>
<keyword evidence="2" id="KW-0808">Transferase</keyword>
<keyword evidence="2" id="KW-0012">Acyltransferase</keyword>
<gene>
    <name evidence="2" type="ORF">Cha6605_4618</name>
</gene>
<dbReference type="Gene3D" id="3.40.50.1820">
    <property type="entry name" value="alpha/beta hydrolase"/>
    <property type="match status" value="1"/>
</dbReference>
<dbReference type="InterPro" id="IPR000073">
    <property type="entry name" value="AB_hydrolase_1"/>
</dbReference>
<evidence type="ECO:0000313" key="3">
    <source>
        <dbReference type="Proteomes" id="UP000010366"/>
    </source>
</evidence>
<keyword evidence="3" id="KW-1185">Reference proteome</keyword>
<keyword evidence="2" id="KW-0378">Hydrolase</keyword>
<proteinExistence type="predicted"/>
<sequence length="301" mass="32491">MSNLTSIESPVVADTTSTYQWNWQGQPLSVAYETAGAGAPILLLPAFSTVSSRTEMSGLAARLKSQFQVTTVDFPGFGDSSRPRVDYAPPLYRQFLADFVRDMFAVPATIIAAGHAAGYALNLAATVPNGVAKLVLVAPTWRGPLPTMARGQKPWLKGVRDLIRTPILGQFLYRLNTTPSFLAFMYRRHVYSDASKLTPDLLAQKRELTQQSGARYGAGAFVTGGLDPYFDRFEAMAHLQSLTIPVLVAIGEGSPPKSKAEMLALAAVRNVVSHTLPGTLGMHEEYPGELYGVILPFLSGG</sequence>
<dbReference type="OrthoDB" id="6181537at2"/>
<dbReference type="STRING" id="1173020.Cha6605_4618"/>
<protein>
    <submittedName>
        <fullName evidence="2">Putative hydrolase or acyltransferase of alpha/beta superfamily</fullName>
    </submittedName>
</protein>
<dbReference type="AlphaFoldDB" id="K9UKB1"/>
<name>K9UKB1_CHAP6</name>
<dbReference type="InterPro" id="IPR029058">
    <property type="entry name" value="AB_hydrolase_fold"/>
</dbReference>
<reference evidence="2 3" key="1">
    <citation type="submission" date="2012-05" db="EMBL/GenBank/DDBJ databases">
        <title>Finished chromosome of genome of Chamaesiphon sp. PCC 6605.</title>
        <authorList>
            <consortium name="US DOE Joint Genome Institute"/>
            <person name="Gugger M."/>
            <person name="Coursin T."/>
            <person name="Rippka R."/>
            <person name="Tandeau De Marsac N."/>
            <person name="Huntemann M."/>
            <person name="Wei C.-L."/>
            <person name="Han J."/>
            <person name="Detter J.C."/>
            <person name="Han C."/>
            <person name="Tapia R."/>
            <person name="Chen A."/>
            <person name="Kyrpides N."/>
            <person name="Mavromatis K."/>
            <person name="Markowitz V."/>
            <person name="Szeto E."/>
            <person name="Ivanova N."/>
            <person name="Pagani I."/>
            <person name="Pati A."/>
            <person name="Goodwin L."/>
            <person name="Nordberg H.P."/>
            <person name="Cantor M.N."/>
            <person name="Hua S.X."/>
            <person name="Woyke T."/>
            <person name="Kerfeld C.A."/>
        </authorList>
    </citation>
    <scope>NUCLEOTIDE SEQUENCE [LARGE SCALE GENOMIC DNA]</scope>
    <source>
        <strain evidence="3">ATCC 27169 / PCC 6605</strain>
    </source>
</reference>
<organism evidence="2 3">
    <name type="scientific">Chamaesiphon minutus (strain ATCC 27169 / PCC 6605)</name>
    <dbReference type="NCBI Taxonomy" id="1173020"/>
    <lineage>
        <taxon>Bacteria</taxon>
        <taxon>Bacillati</taxon>
        <taxon>Cyanobacteriota</taxon>
        <taxon>Cyanophyceae</taxon>
        <taxon>Gomontiellales</taxon>
        <taxon>Chamaesiphonaceae</taxon>
        <taxon>Chamaesiphon</taxon>
    </lineage>
</organism>
<accession>K9UKB1</accession>
<dbReference type="PATRIC" id="fig|1173020.3.peg.5275"/>
<dbReference type="KEGG" id="cmp:Cha6605_4618"/>
<evidence type="ECO:0000259" key="1">
    <source>
        <dbReference type="Pfam" id="PF12697"/>
    </source>
</evidence>
<evidence type="ECO:0000313" key="2">
    <source>
        <dbReference type="EMBL" id="AFY95537.1"/>
    </source>
</evidence>
<dbReference type="eggNOG" id="COG0596">
    <property type="taxonomic scope" value="Bacteria"/>
</dbReference>
<dbReference type="RefSeq" id="WP_015161635.1">
    <property type="nucleotide sequence ID" value="NC_019697.1"/>
</dbReference>